<sequence length="120" mass="14057">MKSLPELYELEYLFECDAKIIETEIPWYYSGATFSITRENLDIEFYIHPASSSGEVRLYVLKDKILNLSLENIKEVVITKNKDLEGLLVTFDDENYVEPLEIQTKPIIKVRWGTSIELHR</sequence>
<protein>
    <submittedName>
        <fullName evidence="1">Uncharacterized protein</fullName>
    </submittedName>
</protein>
<accession>A0ABY1M3K1</accession>
<evidence type="ECO:0000313" key="2">
    <source>
        <dbReference type="Proteomes" id="UP000192939"/>
    </source>
</evidence>
<dbReference type="EMBL" id="FXAE01000084">
    <property type="protein sequence ID" value="SMF69336.1"/>
    <property type="molecule type" value="Genomic_DNA"/>
</dbReference>
<organism evidence="1 2">
    <name type="scientific">Paenibacillus barengoltzii J12</name>
    <dbReference type="NCBI Taxonomy" id="935846"/>
    <lineage>
        <taxon>Bacteria</taxon>
        <taxon>Bacillati</taxon>
        <taxon>Bacillota</taxon>
        <taxon>Bacilli</taxon>
        <taxon>Bacillales</taxon>
        <taxon>Paenibacillaceae</taxon>
        <taxon>Paenibacillus</taxon>
    </lineage>
</organism>
<name>A0ABY1M3K1_9BACL</name>
<reference evidence="1 2" key="1">
    <citation type="submission" date="2017-04" db="EMBL/GenBank/DDBJ databases">
        <authorList>
            <person name="Varghese N."/>
            <person name="Submissions S."/>
        </authorList>
    </citation>
    <scope>NUCLEOTIDE SEQUENCE [LARGE SCALE GENOMIC DNA]</scope>
    <source>
        <strain evidence="1 2">J12</strain>
    </source>
</reference>
<dbReference type="Proteomes" id="UP000192939">
    <property type="component" value="Unassembled WGS sequence"/>
</dbReference>
<evidence type="ECO:0000313" key="1">
    <source>
        <dbReference type="EMBL" id="SMF69336.1"/>
    </source>
</evidence>
<gene>
    <name evidence="1" type="ORF">SAMN02744124_04391</name>
</gene>
<dbReference type="RefSeq" id="WP_085279888.1">
    <property type="nucleotide sequence ID" value="NZ_FXAE01000084.1"/>
</dbReference>
<proteinExistence type="predicted"/>
<comment type="caution">
    <text evidence="1">The sequence shown here is derived from an EMBL/GenBank/DDBJ whole genome shotgun (WGS) entry which is preliminary data.</text>
</comment>
<keyword evidence="2" id="KW-1185">Reference proteome</keyword>